<dbReference type="Pfam" id="PF02181">
    <property type="entry name" value="FH2"/>
    <property type="match status" value="1"/>
</dbReference>
<feature type="compositionally biased region" description="Low complexity" evidence="2">
    <location>
        <begin position="176"/>
        <end position="195"/>
    </location>
</feature>
<feature type="compositionally biased region" description="Basic and acidic residues" evidence="2">
    <location>
        <begin position="611"/>
        <end position="622"/>
    </location>
</feature>
<dbReference type="InterPro" id="IPR027643">
    <property type="entry name" value="Formin-like_plant"/>
</dbReference>
<evidence type="ECO:0000259" key="3">
    <source>
        <dbReference type="SMART" id="SM00498"/>
    </source>
</evidence>
<evidence type="ECO:0000256" key="1">
    <source>
        <dbReference type="ARBA" id="ARBA00025793"/>
    </source>
</evidence>
<feature type="compositionally biased region" description="Pro residues" evidence="2">
    <location>
        <begin position="159"/>
        <end position="175"/>
    </location>
</feature>
<dbReference type="InterPro" id="IPR042201">
    <property type="entry name" value="FH2_Formin_sf"/>
</dbReference>
<name>A0AAF1APC0_DAUCS</name>
<reference evidence="4" key="2">
    <citation type="submission" date="2022-03" db="EMBL/GenBank/DDBJ databases">
        <title>Draft title - Genomic analysis of global carrot germplasm unveils the trajectory of domestication and the origin of high carotenoid orange carrot.</title>
        <authorList>
            <person name="Iorizzo M."/>
            <person name="Ellison S."/>
            <person name="Senalik D."/>
            <person name="Macko-Podgorni A."/>
            <person name="Grzebelus D."/>
            <person name="Bostan H."/>
            <person name="Rolling W."/>
            <person name="Curaba J."/>
            <person name="Simon P."/>
        </authorList>
    </citation>
    <scope>NUCLEOTIDE SEQUENCE</scope>
    <source>
        <tissue evidence="4">Leaf</tissue>
    </source>
</reference>
<dbReference type="Gene3D" id="1.20.58.2220">
    <property type="entry name" value="Formin, FH2 domain"/>
    <property type="match status" value="1"/>
</dbReference>
<dbReference type="GO" id="GO:0051015">
    <property type="term" value="F:actin filament binding"/>
    <property type="evidence" value="ECO:0007669"/>
    <property type="project" value="InterPro"/>
</dbReference>
<dbReference type="PANTHER" id="PTHR23213">
    <property type="entry name" value="FORMIN-RELATED"/>
    <property type="match status" value="1"/>
</dbReference>
<dbReference type="AlphaFoldDB" id="A0AAF1APC0"/>
<feature type="region of interest" description="Disordered" evidence="2">
    <location>
        <begin position="1"/>
        <end position="205"/>
    </location>
</feature>
<accession>A0AAF1APC0</accession>
<dbReference type="SMART" id="SM00498">
    <property type="entry name" value="FH2"/>
    <property type="match status" value="1"/>
</dbReference>
<gene>
    <name evidence="4" type="ORF">DCAR_0309798</name>
</gene>
<proteinExistence type="inferred from homology"/>
<feature type="compositionally biased region" description="Polar residues" evidence="2">
    <location>
        <begin position="27"/>
        <end position="69"/>
    </location>
</feature>
<sequence>MFDLSDSSDKSFASENSINKHRPGNLSLHNSSHYIGSGVHGTTNLGTPVKTATSILKPNYEESAQNYPSSLKPPPGKFVTTELPPKHLPESADSELPPNKRAPPPPPPMKSAPAPPPPPGKGPPPPPVLPPSQGLNSIPHNPYPGGPPPPVPSAIKTGPRPPPPPVGGIPPPRPPNLGLRPPRPSTHGPHHPSSSALSEGDETGAPKAKLKPFFWDKVLANPDHSMVWHQIKSGSFQFDEEMIESLFGAPAGKNKKEMKTGALPSGPPTQYVQIIDPKKAQNLSILLKALNVTTEEVCDALQEGIELPSELLETLMKMAPTTEEELKLRLYSGDPSRLGTAERFLKVLVEIPFAFKRLESLFFMCTLQEEATIVKETFTTLEAACTELKKSRLFLKLLEAVLKTGNRMNDGTFRGGAQAFKLDTLLKLSDVKGTDGKTTLLHFVVQEIIRSEGVRAARVARESRGIKSGDLEASSNDLESHYRSLGLQVVSGLADELENVKKAAGLDADNLTGTVAKLGHGLIKAKDFLNSDMKKIDEQNRFHQVLKSFVQNAEVDVMWLLEEEKRITALVKSTADYFHGNAGKDEGLRLFVIVRDFLLILNKSCKEVKDREKMSKTPRKDLVVAPSAEAYQGSSADPRERLFPAIRDRRMSNSSSSSDEDSS</sequence>
<reference evidence="4" key="1">
    <citation type="journal article" date="2016" name="Nat. Genet.">
        <title>A high-quality carrot genome assembly provides new insights into carotenoid accumulation and asterid genome evolution.</title>
        <authorList>
            <person name="Iorizzo M."/>
            <person name="Ellison S."/>
            <person name="Senalik D."/>
            <person name="Zeng P."/>
            <person name="Satapoomin P."/>
            <person name="Huang J."/>
            <person name="Bowman M."/>
            <person name="Iovene M."/>
            <person name="Sanseverino W."/>
            <person name="Cavagnaro P."/>
            <person name="Yildiz M."/>
            <person name="Macko-Podgorni A."/>
            <person name="Moranska E."/>
            <person name="Grzebelus E."/>
            <person name="Grzebelus D."/>
            <person name="Ashrafi H."/>
            <person name="Zheng Z."/>
            <person name="Cheng S."/>
            <person name="Spooner D."/>
            <person name="Van Deynze A."/>
            <person name="Simon P."/>
        </authorList>
    </citation>
    <scope>NUCLEOTIDE SEQUENCE</scope>
    <source>
        <tissue evidence="4">Leaf</tissue>
    </source>
</reference>
<dbReference type="GO" id="GO:0045010">
    <property type="term" value="P:actin nucleation"/>
    <property type="evidence" value="ECO:0007669"/>
    <property type="project" value="InterPro"/>
</dbReference>
<feature type="compositionally biased region" description="Basic and acidic residues" evidence="2">
    <location>
        <begin position="637"/>
        <end position="651"/>
    </location>
</feature>
<dbReference type="EMBL" id="CP093345">
    <property type="protein sequence ID" value="WOG90554.1"/>
    <property type="molecule type" value="Genomic_DNA"/>
</dbReference>
<dbReference type="SUPFAM" id="SSF101447">
    <property type="entry name" value="Formin homology 2 domain (FH2 domain)"/>
    <property type="match status" value="1"/>
</dbReference>
<evidence type="ECO:0000313" key="4">
    <source>
        <dbReference type="EMBL" id="WOG90554.1"/>
    </source>
</evidence>
<organism evidence="4 5">
    <name type="scientific">Daucus carota subsp. sativus</name>
    <name type="common">Carrot</name>
    <dbReference type="NCBI Taxonomy" id="79200"/>
    <lineage>
        <taxon>Eukaryota</taxon>
        <taxon>Viridiplantae</taxon>
        <taxon>Streptophyta</taxon>
        <taxon>Embryophyta</taxon>
        <taxon>Tracheophyta</taxon>
        <taxon>Spermatophyta</taxon>
        <taxon>Magnoliopsida</taxon>
        <taxon>eudicotyledons</taxon>
        <taxon>Gunneridae</taxon>
        <taxon>Pentapetalae</taxon>
        <taxon>asterids</taxon>
        <taxon>campanulids</taxon>
        <taxon>Apiales</taxon>
        <taxon>Apiaceae</taxon>
        <taxon>Apioideae</taxon>
        <taxon>Scandiceae</taxon>
        <taxon>Daucinae</taxon>
        <taxon>Daucus</taxon>
        <taxon>Daucus sect. Daucus</taxon>
    </lineage>
</organism>
<dbReference type="PANTHER" id="PTHR23213:SF269">
    <property type="entry name" value="FORMIN-LIKE PROTEIN 5"/>
    <property type="match status" value="1"/>
</dbReference>
<dbReference type="Proteomes" id="UP000077755">
    <property type="component" value="Chromosome 3"/>
</dbReference>
<dbReference type="InterPro" id="IPR015425">
    <property type="entry name" value="FH2_Formin"/>
</dbReference>
<feature type="compositionally biased region" description="Pro residues" evidence="2">
    <location>
        <begin position="100"/>
        <end position="130"/>
    </location>
</feature>
<feature type="compositionally biased region" description="Pro residues" evidence="2">
    <location>
        <begin position="141"/>
        <end position="152"/>
    </location>
</feature>
<keyword evidence="5" id="KW-1185">Reference proteome</keyword>
<evidence type="ECO:0000256" key="2">
    <source>
        <dbReference type="SAM" id="MobiDB-lite"/>
    </source>
</evidence>
<comment type="similarity">
    <text evidence="1">Belongs to the formin-like family. Class-I subfamily.</text>
</comment>
<feature type="region of interest" description="Disordered" evidence="2">
    <location>
        <begin position="611"/>
        <end position="663"/>
    </location>
</feature>
<protein>
    <recommendedName>
        <fullName evidence="3">FH2 domain-containing protein</fullName>
    </recommendedName>
</protein>
<evidence type="ECO:0000313" key="5">
    <source>
        <dbReference type="Proteomes" id="UP000077755"/>
    </source>
</evidence>
<feature type="domain" description="FH2" evidence="3">
    <location>
        <begin position="200"/>
        <end position="615"/>
    </location>
</feature>